<dbReference type="WBParaSite" id="EVEC_0000450601-mRNA-1">
    <property type="protein sequence ID" value="EVEC_0000450601-mRNA-1"/>
    <property type="gene ID" value="EVEC_0000450601"/>
</dbReference>
<accession>A0A0N4V387</accession>
<dbReference type="EMBL" id="UXUI01007797">
    <property type="protein sequence ID" value="VDD89463.1"/>
    <property type="molecule type" value="Genomic_DNA"/>
</dbReference>
<evidence type="ECO:0000256" key="1">
    <source>
        <dbReference type="ARBA" id="ARBA00009823"/>
    </source>
</evidence>
<dbReference type="Gene3D" id="1.10.20.120">
    <property type="match status" value="1"/>
</dbReference>
<reference evidence="4 5" key="2">
    <citation type="submission" date="2018-10" db="EMBL/GenBank/DDBJ databases">
        <authorList>
            <consortium name="Pathogen Informatics"/>
        </authorList>
    </citation>
    <scope>NUCLEOTIDE SEQUENCE [LARGE SCALE GENOMIC DNA]</scope>
</reference>
<dbReference type="STRING" id="51028.A0A0N4V387"/>
<feature type="domain" description="Ribonuclease H2 subunit B wHTH" evidence="3">
    <location>
        <begin position="55"/>
        <end position="179"/>
    </location>
</feature>
<proteinExistence type="inferred from homology"/>
<organism evidence="6">
    <name type="scientific">Enterobius vermicularis</name>
    <name type="common">Human pinworm</name>
    <dbReference type="NCBI Taxonomy" id="51028"/>
    <lineage>
        <taxon>Eukaryota</taxon>
        <taxon>Metazoa</taxon>
        <taxon>Ecdysozoa</taxon>
        <taxon>Nematoda</taxon>
        <taxon>Chromadorea</taxon>
        <taxon>Rhabditida</taxon>
        <taxon>Spirurina</taxon>
        <taxon>Oxyuridomorpha</taxon>
        <taxon>Oxyuroidea</taxon>
        <taxon>Oxyuridae</taxon>
        <taxon>Enterobius</taxon>
    </lineage>
</organism>
<dbReference type="InterPro" id="IPR013219">
    <property type="entry name" value="Ribosomal_mS33"/>
</dbReference>
<evidence type="ECO:0000313" key="6">
    <source>
        <dbReference type="WBParaSite" id="EVEC_0000450601-mRNA-1"/>
    </source>
</evidence>
<name>A0A0N4V387_ENTVE</name>
<dbReference type="PANTHER" id="PTHR13383">
    <property type="entry name" value="RIBONUCLEASE H2 SUBUNIT B"/>
    <property type="match status" value="1"/>
</dbReference>
<dbReference type="Proteomes" id="UP000274131">
    <property type="component" value="Unassembled WGS sequence"/>
</dbReference>
<dbReference type="AlphaFoldDB" id="A0A0N4V387"/>
<dbReference type="InterPro" id="IPR040456">
    <property type="entry name" value="RNase_H2_suB"/>
</dbReference>
<reference evidence="6" key="1">
    <citation type="submission" date="2017-02" db="UniProtKB">
        <authorList>
            <consortium name="WormBaseParasite"/>
        </authorList>
    </citation>
    <scope>IDENTIFICATION</scope>
</reference>
<evidence type="ECO:0000313" key="4">
    <source>
        <dbReference type="EMBL" id="VDD89463.1"/>
    </source>
</evidence>
<dbReference type="Pfam" id="PF09468">
    <property type="entry name" value="RNase_H2-Ydr279"/>
    <property type="match status" value="1"/>
</dbReference>
<evidence type="ECO:0000256" key="2">
    <source>
        <dbReference type="ARBA" id="ARBA00011277"/>
    </source>
</evidence>
<gene>
    <name evidence="4" type="ORF">EVEC_LOCUS4214</name>
</gene>
<evidence type="ECO:0000313" key="5">
    <source>
        <dbReference type="Proteomes" id="UP000274131"/>
    </source>
</evidence>
<dbReference type="Gene3D" id="2.20.25.530">
    <property type="match status" value="1"/>
</dbReference>
<sequence length="387" mass="45199">MLRHPHSNTGVMFAIGDDIVEEVLRFEDPYRSFFYGDSVIEDGSFTLLCEIHPMFLVVPYLLKHAQGCFVPLDQIIVDDEFPAIFMLLENPKLQKALYIACNHKIVYEKTVWQYDEQLLLKWLEQRFERLKKSLLENASLHKAIQEDVRIVSSVKFLDIVLRRYTYSVLCDYIPQSLSLPLKTYLDIQDPDPLKENQVSGDKRKLDDSGEIESYYDPAAKQRKPAALSTAQKKLAAAIYVWRISTYRVRKSIFLKQMWTGNPIRFAASRIPHATRGLNEPTPYGKRMDRLRRRIFSEVVTPTDVKSMKVVRVMSAEPLEQQDDKKVTYYPNLPMFHYLSKLLRLHGLFFDDHIIWRQVQQQLKTNRGKIVCPVIGQGKRAQIRESKK</sequence>
<dbReference type="PANTHER" id="PTHR13383:SF11">
    <property type="entry name" value="RIBONUCLEASE H2 SUBUNIT B"/>
    <property type="match status" value="1"/>
</dbReference>
<dbReference type="GO" id="GO:0005654">
    <property type="term" value="C:nucleoplasm"/>
    <property type="evidence" value="ECO:0007669"/>
    <property type="project" value="TreeGrafter"/>
</dbReference>
<dbReference type="Pfam" id="PF08293">
    <property type="entry name" value="MRP-S33"/>
    <property type="match status" value="1"/>
</dbReference>
<comment type="subunit">
    <text evidence="2">The RNase H2 complex is a heterotrimer composed of the catalytic subunit RNASEH2A and the non-catalytic subunits RNASEH2B and RNASEH2C.</text>
</comment>
<comment type="similarity">
    <text evidence="1">Belongs to the RNase H2 subunit B family.</text>
</comment>
<dbReference type="OrthoDB" id="5980584at2759"/>
<evidence type="ECO:0000259" key="3">
    <source>
        <dbReference type="Pfam" id="PF09468"/>
    </source>
</evidence>
<dbReference type="InterPro" id="IPR019024">
    <property type="entry name" value="RNase_H2_suB_wHTH"/>
</dbReference>
<protein>
    <submittedName>
        <fullName evidence="6">RNase_H2-Ydr279 domain-containing protein</fullName>
    </submittedName>
</protein>
<keyword evidence="5" id="KW-1185">Reference proteome</keyword>
<dbReference type="GO" id="GO:0006401">
    <property type="term" value="P:RNA catabolic process"/>
    <property type="evidence" value="ECO:0007669"/>
    <property type="project" value="TreeGrafter"/>
</dbReference>
<dbReference type="GO" id="GO:0032299">
    <property type="term" value="C:ribonuclease H2 complex"/>
    <property type="evidence" value="ECO:0007669"/>
    <property type="project" value="InterPro"/>
</dbReference>